<evidence type="ECO:0000259" key="2">
    <source>
        <dbReference type="Pfam" id="PF18962"/>
    </source>
</evidence>
<keyword evidence="5" id="KW-1185">Reference proteome</keyword>
<protein>
    <recommendedName>
        <fullName evidence="6">T9SS type A sorting domain-containing protein</fullName>
    </recommendedName>
</protein>
<dbReference type="InterPro" id="IPR026444">
    <property type="entry name" value="Secre_tail"/>
</dbReference>
<proteinExistence type="predicted"/>
<name>A0ABM7VID0_9BACT</name>
<dbReference type="Pfam" id="PF18962">
    <property type="entry name" value="Por_Secre_tail"/>
    <property type="match status" value="1"/>
</dbReference>
<sequence length="1295" mass="143627">MRVHYFLWAILIFFCQIAMAQPQAEKPPVFNVDYYTYYYEISKASHLLWIAIGDESEEGGDERLTKTYQLMSDIDASETKDWYEGKGFPMIKGFRGNIEGQFFKIKDLYINRPDEDSVGFISYGGRTIKNLIFENVEVIGADYTGAIIGRSWDVTPDLNNVVVSGSVKGKKYVGGHIGQMNAQGSYSSFSGLFNLADVEGDSLTGGLIGKSTGDDMYISLSQNYGSISADQWLGGFIGKSENSLNYIQLSSNLGMLTANKNVGVLVGQSVLNRYLANYANKDQLPPNVNTQGCTLLDREQFSSAENFNESFRKSHNFREYPDFKQNGIIPVPKAFSQPFRFTVKNGESWMPNNLVNMCLFSEGIEQGYGFDETAKISLQLGAGTKFSHIRVDGVDYFDNPCVIPIKQGMANELEIWLEEDYSFEGGDGSREQPFQIGTFEQFEQLAYNLNLKNKHFELVNDIDASITRTRPDGAKFTSILDLGGVFNGNGYSIANLDVFDTHTAFYANYGEIINLRLENCSLLNPTYSGSPEGLLVERNYGTINNCHIKGEIISESSDQRTKRGMIAGYNAGIITESSAIGSVETNSDFGGLVGSNGVEGIIFNCFSNVQAATHYAGIGGLVSENSGHISLSYSMGTYHTTSSYQSYGGVVYKENGTGTNSGVGLYFDLDILDPSAYTIIDAEEYGISTDAFANEDRFPYFDFDKVWEIRQIDEIDEHPRPYLKSMIYDKVLNISVFPVEAEKSLSGDQAYYIGDTAKLSVRGHKGYRFSHWQAGKDTLSTDPNYNFKVMADTPYQLSAHFIWDKSQLDIKGTGSSMDPYQITKLEHLEIISHTSKLNAKSFILMNDIDASETAHWNEGKGFRPINLSGQFNGQGYKISNLYINRSFEEKIGFFGHLTGRVFNLHFRDATVVGRTNVGILAGNAHDNQVVACSATGKVHGNYRVGGLIGRLQDFDILHCYTKVNVSGASATGGLLGVGFNYSTIAYNYSASTQIGEGEYDPFSWSPPIFTTPEHNYFDKDVANSETAKGAEPLTTQAFKDINSFKGDHWNFDASWQIENEVNDPFYLRPVHQWNTPIQITSELLNGVEQIPAVGKYVPGIDLDYDIITGEGARFLSLLINDTQRDQSGTLDMTKNQHFEISANRHQYKVNIQIEGHGKVEPFIQGALYGDNHEFTFTPVKGGALLEVFINDESIGNPSTYTLENITADVKVKAVFSRVLANDISSGLKVYPVPASHKLFVEGLGTDRSVQILGLDGRIIQSVELRDNHAWIEIGSLSSGMYLLKTASATIRFVKQ</sequence>
<dbReference type="Pfam" id="PF18998">
    <property type="entry name" value="Flg_new_2"/>
    <property type="match status" value="1"/>
</dbReference>
<feature type="chain" id="PRO_5045941305" description="T9SS type A sorting domain-containing protein" evidence="1">
    <location>
        <begin position="21"/>
        <end position="1295"/>
    </location>
</feature>
<accession>A0ABM7VID0</accession>
<dbReference type="Gene3D" id="2.160.20.110">
    <property type="match status" value="3"/>
</dbReference>
<evidence type="ECO:0000256" key="1">
    <source>
        <dbReference type="SAM" id="SignalP"/>
    </source>
</evidence>
<evidence type="ECO:0000259" key="3">
    <source>
        <dbReference type="Pfam" id="PF18998"/>
    </source>
</evidence>
<feature type="signal peptide" evidence="1">
    <location>
        <begin position="1"/>
        <end position="20"/>
    </location>
</feature>
<geneLocation type="plasmid" evidence="4 5">
    <name>pPP1</name>
</geneLocation>
<evidence type="ECO:0000313" key="5">
    <source>
        <dbReference type="Proteomes" id="UP001354989"/>
    </source>
</evidence>
<feature type="domain" description="Bacterial repeat" evidence="3">
    <location>
        <begin position="745"/>
        <end position="801"/>
    </location>
</feature>
<dbReference type="InterPro" id="IPR044060">
    <property type="entry name" value="Bacterial_rp_domain"/>
</dbReference>
<keyword evidence="1" id="KW-0732">Signal</keyword>
<dbReference type="NCBIfam" id="TIGR04183">
    <property type="entry name" value="Por_Secre_tail"/>
    <property type="match status" value="1"/>
</dbReference>
<evidence type="ECO:0000313" key="4">
    <source>
        <dbReference type="EMBL" id="BDD00736.1"/>
    </source>
</evidence>
<organism evidence="4 5">
    <name type="scientific">Persicobacter psychrovividus</name>
    <dbReference type="NCBI Taxonomy" id="387638"/>
    <lineage>
        <taxon>Bacteria</taxon>
        <taxon>Pseudomonadati</taxon>
        <taxon>Bacteroidota</taxon>
        <taxon>Cytophagia</taxon>
        <taxon>Cytophagales</taxon>
        <taxon>Persicobacteraceae</taxon>
        <taxon>Persicobacter</taxon>
    </lineage>
</organism>
<dbReference type="EMBL" id="AP025293">
    <property type="protein sequence ID" value="BDD00736.1"/>
    <property type="molecule type" value="Genomic_DNA"/>
</dbReference>
<dbReference type="Proteomes" id="UP001354989">
    <property type="component" value="Plasmid pPP1"/>
</dbReference>
<dbReference type="RefSeq" id="WP_338398537.1">
    <property type="nucleotide sequence ID" value="NZ_AP025293.1"/>
</dbReference>
<keyword evidence="4" id="KW-0614">Plasmid</keyword>
<reference evidence="4 5" key="1">
    <citation type="submission" date="2021-12" db="EMBL/GenBank/DDBJ databases">
        <title>Genome sequencing of bacteria with rrn-lacking chromosome and rrn-plasmid.</title>
        <authorList>
            <person name="Anda M."/>
            <person name="Iwasaki W."/>
        </authorList>
    </citation>
    <scope>NUCLEOTIDE SEQUENCE [LARGE SCALE GENOMIC DNA]</scope>
    <source>
        <strain evidence="4 5">NBRC 101262</strain>
        <plasmid evidence="4 5">pPP1</plasmid>
    </source>
</reference>
<gene>
    <name evidence="4" type="ORF">PEPS_30160</name>
</gene>
<feature type="domain" description="Secretion system C-terminal sorting" evidence="2">
    <location>
        <begin position="1229"/>
        <end position="1292"/>
    </location>
</feature>
<evidence type="ECO:0008006" key="6">
    <source>
        <dbReference type="Google" id="ProtNLM"/>
    </source>
</evidence>